<dbReference type="EMBL" id="JABENB010000003">
    <property type="protein sequence ID" value="NNG40826.1"/>
    <property type="molecule type" value="Genomic_DNA"/>
</dbReference>
<evidence type="ECO:0000313" key="4">
    <source>
        <dbReference type="Proteomes" id="UP000557772"/>
    </source>
</evidence>
<dbReference type="Proteomes" id="UP000557772">
    <property type="component" value="Unassembled WGS sequence"/>
</dbReference>
<dbReference type="AlphaFoldDB" id="A0A849AMV1"/>
<keyword evidence="4" id="KW-1185">Reference proteome</keyword>
<keyword evidence="2" id="KW-0472">Membrane</keyword>
<comment type="caution">
    <text evidence="3">The sequence shown here is derived from an EMBL/GenBank/DDBJ whole genome shotgun (WGS) entry which is preliminary data.</text>
</comment>
<feature type="transmembrane region" description="Helical" evidence="2">
    <location>
        <begin position="105"/>
        <end position="128"/>
    </location>
</feature>
<feature type="transmembrane region" description="Helical" evidence="2">
    <location>
        <begin position="12"/>
        <end position="31"/>
    </location>
</feature>
<protein>
    <submittedName>
        <fullName evidence="3">Uncharacterized protein</fullName>
    </submittedName>
</protein>
<feature type="region of interest" description="Disordered" evidence="1">
    <location>
        <begin position="198"/>
        <end position="226"/>
    </location>
</feature>
<organism evidence="3 4">
    <name type="scientific">Flexivirga aerilata</name>
    <dbReference type="NCBI Taxonomy" id="1656889"/>
    <lineage>
        <taxon>Bacteria</taxon>
        <taxon>Bacillati</taxon>
        <taxon>Actinomycetota</taxon>
        <taxon>Actinomycetes</taxon>
        <taxon>Micrococcales</taxon>
        <taxon>Dermacoccaceae</taxon>
        <taxon>Flexivirga</taxon>
    </lineage>
</organism>
<evidence type="ECO:0000313" key="3">
    <source>
        <dbReference type="EMBL" id="NNG40826.1"/>
    </source>
</evidence>
<dbReference type="RefSeq" id="WP_171157623.1">
    <property type="nucleotide sequence ID" value="NZ_JABENB010000003.1"/>
</dbReference>
<evidence type="ECO:0000256" key="1">
    <source>
        <dbReference type="SAM" id="MobiDB-lite"/>
    </source>
</evidence>
<evidence type="ECO:0000256" key="2">
    <source>
        <dbReference type="SAM" id="Phobius"/>
    </source>
</evidence>
<name>A0A849AMV1_9MICO</name>
<reference evidence="3 4" key="1">
    <citation type="submission" date="2020-05" db="EMBL/GenBank/DDBJ databases">
        <title>Flexivirga sp. ID2601S isolated from air conditioner.</title>
        <authorList>
            <person name="Kim D.H."/>
        </authorList>
    </citation>
    <scope>NUCLEOTIDE SEQUENCE [LARGE SCALE GENOMIC DNA]</scope>
    <source>
        <strain evidence="3 4">ID2601S</strain>
    </source>
</reference>
<gene>
    <name evidence="3" type="ORF">HJ588_16320</name>
</gene>
<keyword evidence="2" id="KW-0812">Transmembrane</keyword>
<accession>A0A849AMV1</accession>
<sequence length="226" mass="23322">MKWYADAGLRRCRQLGFDLLTIGWVATWVWLGALAHRQIGASASGARKVEGGGRQISTHLHEAAGILAKAPVVGGRVRRPVDQAADAGTQLQHAGQQLADNLGRVGAAIGVEIALVPVLVAIVGWAVVRVGYARRAGRSIALLRLPGGRDVVALDALGRLPSGALAAIGPDLAAGRRAGNPEVTDALVRNYLRSLGLRPDDDTSGTTSDGRKSPAGGSQVARSAGT</sequence>
<proteinExistence type="predicted"/>
<keyword evidence="2" id="KW-1133">Transmembrane helix</keyword>